<dbReference type="EMBL" id="JBHSKG010000001">
    <property type="protein sequence ID" value="MFC5136731.1"/>
    <property type="molecule type" value="Genomic_DNA"/>
</dbReference>
<reference evidence="2" key="1">
    <citation type="journal article" date="2019" name="Int. J. Syst. Evol. Microbiol.">
        <title>The Global Catalogue of Microorganisms (GCM) 10K type strain sequencing project: providing services to taxonomists for standard genome sequencing and annotation.</title>
        <authorList>
            <consortium name="The Broad Institute Genomics Platform"/>
            <consortium name="The Broad Institute Genome Sequencing Center for Infectious Disease"/>
            <person name="Wu L."/>
            <person name="Ma J."/>
        </authorList>
    </citation>
    <scope>NUCLEOTIDE SEQUENCE [LARGE SCALE GENOMIC DNA]</scope>
    <source>
        <strain evidence="2">XZYJ18</strain>
    </source>
</reference>
<gene>
    <name evidence="1" type="ORF">ACFPK1_00670</name>
</gene>
<accession>A0ABV9Z8B8</accession>
<name>A0ABV9Z8B8_9PSEU</name>
<organism evidence="1 2">
    <name type="scientific">Actinomycetospora rhizophila</name>
    <dbReference type="NCBI Taxonomy" id="1416876"/>
    <lineage>
        <taxon>Bacteria</taxon>
        <taxon>Bacillati</taxon>
        <taxon>Actinomycetota</taxon>
        <taxon>Actinomycetes</taxon>
        <taxon>Pseudonocardiales</taxon>
        <taxon>Pseudonocardiaceae</taxon>
        <taxon>Actinomycetospora</taxon>
    </lineage>
</organism>
<dbReference type="RefSeq" id="WP_378018971.1">
    <property type="nucleotide sequence ID" value="NZ_JBHSKG010000001.1"/>
</dbReference>
<proteinExistence type="predicted"/>
<comment type="caution">
    <text evidence="1">The sequence shown here is derived from an EMBL/GenBank/DDBJ whole genome shotgun (WGS) entry which is preliminary data.</text>
</comment>
<evidence type="ECO:0000313" key="2">
    <source>
        <dbReference type="Proteomes" id="UP001596175"/>
    </source>
</evidence>
<dbReference type="Proteomes" id="UP001596175">
    <property type="component" value="Unassembled WGS sequence"/>
</dbReference>
<sequence length="89" mass="9433">MTATRYELRILGRLSPEVRADFAGFDVSEAPVETVLLGEVVDRAQVQGVLARLHALGLEVLELRPVPESPELLGEALLGPAGEGSEPAS</sequence>
<protein>
    <submittedName>
        <fullName evidence="1">Uncharacterized protein</fullName>
    </submittedName>
</protein>
<evidence type="ECO:0000313" key="1">
    <source>
        <dbReference type="EMBL" id="MFC5136731.1"/>
    </source>
</evidence>
<keyword evidence="2" id="KW-1185">Reference proteome</keyword>